<sequence>MILRIAALLVCLAAPVVAQGVADQAAEAAADLQKAVTALQTAEGGKDRVAALTQTIAAYESGLGVLREALRQASLRETELSLQFNAQRERIGQLVAVLAQLEAEPGPLLMLHPSGPLGTVRSGMMLADVTPALQGEAMRLKGELQELRDLRDLQLAAGDTLARGLQAAQAARSALSQAISERTQLPRGFAEDPDELRRLLESADTLDAFASGLAPVEDDENYFITAKGRLPLPVVGSVLRRPGEADAAGVARPGLTLSVRPRALVTAPWPSTIRYLGPLLDYGNVIILEPGGRYLLVIAGLETVYGEVGEVVSAGAPLGLMGGTDPTLADLLSVSEDGGGVRETETLYMELRQGADPVNPEDWFTVGRD</sequence>
<feature type="chain" id="PRO_5015509790" evidence="1">
    <location>
        <begin position="19"/>
        <end position="369"/>
    </location>
</feature>
<evidence type="ECO:0000259" key="2">
    <source>
        <dbReference type="Pfam" id="PF01551"/>
    </source>
</evidence>
<evidence type="ECO:0000313" key="3">
    <source>
        <dbReference type="EMBL" id="AWB47276.1"/>
    </source>
</evidence>
<dbReference type="SUPFAM" id="SSF51261">
    <property type="entry name" value="Duplicated hybrid motif"/>
    <property type="match status" value="1"/>
</dbReference>
<reference evidence="3 4" key="1">
    <citation type="submission" date="2018-04" db="EMBL/GenBank/DDBJ databases">
        <title>Genome sequencing of Gemmobacter.</title>
        <authorList>
            <person name="Yi H."/>
            <person name="Baek M.-G."/>
        </authorList>
    </citation>
    <scope>NUCLEOTIDE SEQUENCE [LARGE SCALE GENOMIC DNA]</scope>
    <source>
        <strain evidence="3 4">HYN0069</strain>
    </source>
</reference>
<dbReference type="RefSeq" id="WP_108434105.1">
    <property type="nucleotide sequence ID" value="NZ_CP028918.1"/>
</dbReference>
<organism evidence="3 4">
    <name type="scientific">Paragemmobacter aquarius</name>
    <dbReference type="NCBI Taxonomy" id="2169400"/>
    <lineage>
        <taxon>Bacteria</taxon>
        <taxon>Pseudomonadati</taxon>
        <taxon>Pseudomonadota</taxon>
        <taxon>Alphaproteobacteria</taxon>
        <taxon>Rhodobacterales</taxon>
        <taxon>Paracoccaceae</taxon>
        <taxon>Paragemmobacter</taxon>
    </lineage>
</organism>
<dbReference type="OrthoDB" id="9809144at2"/>
<dbReference type="AlphaFoldDB" id="A0A2S0UHI7"/>
<keyword evidence="1" id="KW-0732">Signal</keyword>
<dbReference type="InterPro" id="IPR011055">
    <property type="entry name" value="Dup_hybrid_motif"/>
</dbReference>
<evidence type="ECO:0000313" key="4">
    <source>
        <dbReference type="Proteomes" id="UP000244496"/>
    </source>
</evidence>
<feature type="domain" description="M23ase beta-sheet core" evidence="2">
    <location>
        <begin position="254"/>
        <end position="360"/>
    </location>
</feature>
<dbReference type="InterPro" id="IPR016047">
    <property type="entry name" value="M23ase_b-sheet_dom"/>
</dbReference>
<dbReference type="Gene3D" id="2.70.70.10">
    <property type="entry name" value="Glucose Permease (Domain IIA)"/>
    <property type="match status" value="1"/>
</dbReference>
<dbReference type="KEGG" id="geh:HYN69_01040"/>
<dbReference type="Proteomes" id="UP000244496">
    <property type="component" value="Chromosome"/>
</dbReference>
<accession>A0A2S0UHI7</accession>
<dbReference type="EMBL" id="CP028918">
    <property type="protein sequence ID" value="AWB47276.1"/>
    <property type="molecule type" value="Genomic_DNA"/>
</dbReference>
<proteinExistence type="predicted"/>
<feature type="signal peptide" evidence="1">
    <location>
        <begin position="1"/>
        <end position="18"/>
    </location>
</feature>
<keyword evidence="4" id="KW-1185">Reference proteome</keyword>
<dbReference type="Pfam" id="PF01551">
    <property type="entry name" value="Peptidase_M23"/>
    <property type="match status" value="1"/>
</dbReference>
<name>A0A2S0UHI7_9RHOB</name>
<protein>
    <submittedName>
        <fullName evidence="3">Peptidase M23</fullName>
    </submittedName>
</protein>
<gene>
    <name evidence="3" type="ORF">HYN69_01040</name>
</gene>
<evidence type="ECO:0000256" key="1">
    <source>
        <dbReference type="SAM" id="SignalP"/>
    </source>
</evidence>